<keyword evidence="3" id="KW-1185">Reference proteome</keyword>
<evidence type="ECO:0000256" key="1">
    <source>
        <dbReference type="SAM" id="MobiDB-lite"/>
    </source>
</evidence>
<protein>
    <submittedName>
        <fullName evidence="2">Uncharacterized protein</fullName>
    </submittedName>
</protein>
<evidence type="ECO:0000313" key="2">
    <source>
        <dbReference type="EMBL" id="KAK9867395.1"/>
    </source>
</evidence>
<gene>
    <name evidence="2" type="ORF">WJX84_011843</name>
</gene>
<sequence>MAAAGFGSAVFAGRVTSAASSFATACQSAVRKSGRLFVQNVADPEVLRSVADAVPVNTHKQTGPAVSRLPRVLTKRTQSGKPNAPREWPEEPHQESRARRLVTMPFVPIKKLGRSISNSRLASAFFFSAETPAQAEPSRTRTTDTIPEESVICNVDASSEAQASSPGLQRSGSSLLRRLSLKPLRLKRRSSSAEKQPQQAAMPPVAEST</sequence>
<name>A0AAW1TFE5_9CHLO</name>
<comment type="caution">
    <text evidence="2">The sequence shown here is derived from an EMBL/GenBank/DDBJ whole genome shotgun (WGS) entry which is preliminary data.</text>
</comment>
<feature type="region of interest" description="Disordered" evidence="1">
    <location>
        <begin position="75"/>
        <end position="96"/>
    </location>
</feature>
<feature type="compositionally biased region" description="Low complexity" evidence="1">
    <location>
        <begin position="164"/>
        <end position="183"/>
    </location>
</feature>
<dbReference type="AlphaFoldDB" id="A0AAW1TFE5"/>
<reference evidence="2 3" key="1">
    <citation type="journal article" date="2024" name="Nat. Commun.">
        <title>Phylogenomics reveals the evolutionary origins of lichenization in chlorophyte algae.</title>
        <authorList>
            <person name="Puginier C."/>
            <person name="Libourel C."/>
            <person name="Otte J."/>
            <person name="Skaloud P."/>
            <person name="Haon M."/>
            <person name="Grisel S."/>
            <person name="Petersen M."/>
            <person name="Berrin J.G."/>
            <person name="Delaux P.M."/>
            <person name="Dal Grande F."/>
            <person name="Keller J."/>
        </authorList>
    </citation>
    <scope>NUCLEOTIDE SEQUENCE [LARGE SCALE GENOMIC DNA]</scope>
    <source>
        <strain evidence="2 3">SAG 2523</strain>
    </source>
</reference>
<feature type="compositionally biased region" description="Basic and acidic residues" evidence="1">
    <location>
        <begin position="87"/>
        <end position="96"/>
    </location>
</feature>
<dbReference type="EMBL" id="JALJOV010000090">
    <property type="protein sequence ID" value="KAK9867395.1"/>
    <property type="molecule type" value="Genomic_DNA"/>
</dbReference>
<evidence type="ECO:0000313" key="3">
    <source>
        <dbReference type="Proteomes" id="UP001485043"/>
    </source>
</evidence>
<dbReference type="Proteomes" id="UP001485043">
    <property type="component" value="Unassembled WGS sequence"/>
</dbReference>
<organism evidence="2 3">
    <name type="scientific">Apatococcus fuscideae</name>
    <dbReference type="NCBI Taxonomy" id="2026836"/>
    <lineage>
        <taxon>Eukaryota</taxon>
        <taxon>Viridiplantae</taxon>
        <taxon>Chlorophyta</taxon>
        <taxon>core chlorophytes</taxon>
        <taxon>Trebouxiophyceae</taxon>
        <taxon>Chlorellales</taxon>
        <taxon>Chlorellaceae</taxon>
        <taxon>Apatococcus</taxon>
    </lineage>
</organism>
<proteinExistence type="predicted"/>
<feature type="region of interest" description="Disordered" evidence="1">
    <location>
        <begin position="157"/>
        <end position="209"/>
    </location>
</feature>
<accession>A0AAW1TFE5</accession>